<dbReference type="PRINTS" id="PR00413">
    <property type="entry name" value="HADHALOGNASE"/>
</dbReference>
<dbReference type="InterPro" id="IPR006439">
    <property type="entry name" value="HAD-SF_hydro_IA"/>
</dbReference>
<dbReference type="KEGG" id="pfaa:MM59RIKEN_11830"/>
<dbReference type="Pfam" id="PF13419">
    <property type="entry name" value="HAD_2"/>
    <property type="match status" value="1"/>
</dbReference>
<dbReference type="InterPro" id="IPR023214">
    <property type="entry name" value="HAD_sf"/>
</dbReference>
<sequence>MYQTVLFDLDGTLLDTIEDLAAAGNHVCRENGWPVYSVEEFRAMVGHGIRNLVTQFSPEAYRDEAHVDGTLAQFSAYYGAHSMDHTRPYSGIPALLSRLRDAGICLAVCSNKADDFSRQLIEHYFPGRFSLVRGKLDGVPVKPDPAVVSAILEALHADPTTALFVGDSSVDIQTGHNAGLAACGVTWGFRSRQSLIDAGADFLSDTADALERLILGSL</sequence>
<dbReference type="AlphaFoldDB" id="A0A810Q7B9"/>
<organism evidence="1 2">
    <name type="scientific">Pusillibacter faecalis</name>
    <dbReference type="NCBI Taxonomy" id="2714358"/>
    <lineage>
        <taxon>Bacteria</taxon>
        <taxon>Bacillati</taxon>
        <taxon>Bacillota</taxon>
        <taxon>Clostridia</taxon>
        <taxon>Eubacteriales</taxon>
        <taxon>Oscillospiraceae</taxon>
        <taxon>Pusillibacter</taxon>
    </lineage>
</organism>
<evidence type="ECO:0000313" key="1">
    <source>
        <dbReference type="EMBL" id="BCK83864.1"/>
    </source>
</evidence>
<evidence type="ECO:0000313" key="2">
    <source>
        <dbReference type="Proteomes" id="UP000679848"/>
    </source>
</evidence>
<keyword evidence="2" id="KW-1185">Reference proteome</keyword>
<protein>
    <submittedName>
        <fullName evidence="1">Phosphoglycolate phosphatase</fullName>
    </submittedName>
</protein>
<dbReference type="GO" id="GO:0006281">
    <property type="term" value="P:DNA repair"/>
    <property type="evidence" value="ECO:0007669"/>
    <property type="project" value="TreeGrafter"/>
</dbReference>
<dbReference type="SFLD" id="SFLDS00003">
    <property type="entry name" value="Haloacid_Dehalogenase"/>
    <property type="match status" value="1"/>
</dbReference>
<dbReference type="GO" id="GO:0005829">
    <property type="term" value="C:cytosol"/>
    <property type="evidence" value="ECO:0007669"/>
    <property type="project" value="TreeGrafter"/>
</dbReference>
<dbReference type="SUPFAM" id="SSF56784">
    <property type="entry name" value="HAD-like"/>
    <property type="match status" value="1"/>
</dbReference>
<reference evidence="1" key="1">
    <citation type="submission" date="2020-09" db="EMBL/GenBank/DDBJ databases">
        <title>New species isolated from human feces.</title>
        <authorList>
            <person name="Kitahara M."/>
            <person name="Shigeno Y."/>
            <person name="Shime M."/>
            <person name="Matsumoto Y."/>
            <person name="Nakamura S."/>
            <person name="Motooka D."/>
            <person name="Fukuoka S."/>
            <person name="Nishikawa H."/>
            <person name="Benno Y."/>
        </authorList>
    </citation>
    <scope>NUCLEOTIDE SEQUENCE</scope>
    <source>
        <strain evidence="1">MM59</strain>
    </source>
</reference>
<dbReference type="NCBIfam" id="TIGR01509">
    <property type="entry name" value="HAD-SF-IA-v3"/>
    <property type="match status" value="1"/>
</dbReference>
<dbReference type="InterPro" id="IPR036412">
    <property type="entry name" value="HAD-like_sf"/>
</dbReference>
<dbReference type="Gene3D" id="1.10.150.240">
    <property type="entry name" value="Putative phosphatase, domain 2"/>
    <property type="match status" value="1"/>
</dbReference>
<dbReference type="EMBL" id="AP023420">
    <property type="protein sequence ID" value="BCK83864.1"/>
    <property type="molecule type" value="Genomic_DNA"/>
</dbReference>
<dbReference type="GO" id="GO:0008967">
    <property type="term" value="F:phosphoglycolate phosphatase activity"/>
    <property type="evidence" value="ECO:0007669"/>
    <property type="project" value="TreeGrafter"/>
</dbReference>
<dbReference type="PANTHER" id="PTHR43434:SF1">
    <property type="entry name" value="PHOSPHOGLYCOLATE PHOSPHATASE"/>
    <property type="match status" value="1"/>
</dbReference>
<dbReference type="FunFam" id="3.40.50.1000:FF:000022">
    <property type="entry name" value="Phosphoglycolate phosphatase"/>
    <property type="match status" value="1"/>
</dbReference>
<dbReference type="RefSeq" id="WP_213542900.1">
    <property type="nucleotide sequence ID" value="NZ_AP023420.1"/>
</dbReference>
<proteinExistence type="predicted"/>
<dbReference type="Proteomes" id="UP000679848">
    <property type="component" value="Chromosome"/>
</dbReference>
<dbReference type="InterPro" id="IPR050155">
    <property type="entry name" value="HAD-like_hydrolase_sf"/>
</dbReference>
<dbReference type="InterPro" id="IPR041492">
    <property type="entry name" value="HAD_2"/>
</dbReference>
<dbReference type="PANTHER" id="PTHR43434">
    <property type="entry name" value="PHOSPHOGLYCOLATE PHOSPHATASE"/>
    <property type="match status" value="1"/>
</dbReference>
<dbReference type="SFLD" id="SFLDG01129">
    <property type="entry name" value="C1.5:_HAD__Beta-PGM__Phosphata"/>
    <property type="match status" value="1"/>
</dbReference>
<dbReference type="NCBIfam" id="TIGR01549">
    <property type="entry name" value="HAD-SF-IA-v1"/>
    <property type="match status" value="1"/>
</dbReference>
<dbReference type="InterPro" id="IPR023198">
    <property type="entry name" value="PGP-like_dom2"/>
</dbReference>
<accession>A0A810Q7B9</accession>
<gene>
    <name evidence="1" type="ORF">MM59RIKEN_11830</name>
</gene>
<dbReference type="Gene3D" id="3.40.50.1000">
    <property type="entry name" value="HAD superfamily/HAD-like"/>
    <property type="match status" value="1"/>
</dbReference>
<name>A0A810Q7B9_9FIRM</name>